<feature type="transmembrane region" description="Helical" evidence="1">
    <location>
        <begin position="6"/>
        <end position="26"/>
    </location>
</feature>
<feature type="transmembrane region" description="Helical" evidence="1">
    <location>
        <begin position="76"/>
        <end position="100"/>
    </location>
</feature>
<evidence type="ECO:0000313" key="3">
    <source>
        <dbReference type="Proteomes" id="UP001190700"/>
    </source>
</evidence>
<keyword evidence="3" id="KW-1185">Reference proteome</keyword>
<gene>
    <name evidence="2" type="ORF">CYMTET_33014</name>
</gene>
<evidence type="ECO:0000313" key="2">
    <source>
        <dbReference type="EMBL" id="KAK3257913.1"/>
    </source>
</evidence>
<reference evidence="2 3" key="1">
    <citation type="journal article" date="2015" name="Genome Biol. Evol.">
        <title>Comparative Genomics of a Bacterivorous Green Alga Reveals Evolutionary Causalities and Consequences of Phago-Mixotrophic Mode of Nutrition.</title>
        <authorList>
            <person name="Burns J.A."/>
            <person name="Paasch A."/>
            <person name="Narechania A."/>
            <person name="Kim E."/>
        </authorList>
    </citation>
    <scope>NUCLEOTIDE SEQUENCE [LARGE SCALE GENOMIC DNA]</scope>
    <source>
        <strain evidence="2 3">PLY_AMNH</strain>
    </source>
</reference>
<dbReference type="PANTHER" id="PTHR34116:SF2">
    <property type="entry name" value="THH1_TOM1_TOM3 DOMAIN-CONTAINING PROTEIN"/>
    <property type="match status" value="1"/>
</dbReference>
<evidence type="ECO:0000256" key="1">
    <source>
        <dbReference type="SAM" id="Phobius"/>
    </source>
</evidence>
<sequence>CTLCTYPLVSAAIALVFGVAYVAVFWRVSKQICAITVNKVLVKRIRVVQIVCTAEPVLGVILRGLCAVATSGGWFFWSLAVGDVLLASGTVSVLVFSFALRPAYDTAAALELVRLCDEENVLEHAIGMPRRESHDKMRNAYSIDGVRLICA</sequence>
<dbReference type="Proteomes" id="UP001190700">
    <property type="component" value="Unassembled WGS sequence"/>
</dbReference>
<comment type="caution">
    <text evidence="2">The sequence shown here is derived from an EMBL/GenBank/DDBJ whole genome shotgun (WGS) entry which is preliminary data.</text>
</comment>
<keyword evidence="1" id="KW-1133">Transmembrane helix</keyword>
<dbReference type="EMBL" id="LGRX02019974">
    <property type="protein sequence ID" value="KAK3257913.1"/>
    <property type="molecule type" value="Genomic_DNA"/>
</dbReference>
<feature type="non-terminal residue" evidence="2">
    <location>
        <position position="1"/>
    </location>
</feature>
<accession>A0AAE0KRD5</accession>
<feature type="transmembrane region" description="Helical" evidence="1">
    <location>
        <begin position="47"/>
        <end position="70"/>
    </location>
</feature>
<keyword evidence="1" id="KW-0812">Transmembrane</keyword>
<dbReference type="PANTHER" id="PTHR34116">
    <property type="entry name" value="PLASMINOGEN ACTIVATOR INHIBITOR"/>
    <property type="match status" value="1"/>
</dbReference>
<organism evidence="2 3">
    <name type="scientific">Cymbomonas tetramitiformis</name>
    <dbReference type="NCBI Taxonomy" id="36881"/>
    <lineage>
        <taxon>Eukaryota</taxon>
        <taxon>Viridiplantae</taxon>
        <taxon>Chlorophyta</taxon>
        <taxon>Pyramimonadophyceae</taxon>
        <taxon>Pyramimonadales</taxon>
        <taxon>Pyramimonadaceae</taxon>
        <taxon>Cymbomonas</taxon>
    </lineage>
</organism>
<protein>
    <submittedName>
        <fullName evidence="2">Uncharacterized protein</fullName>
    </submittedName>
</protein>
<proteinExistence type="predicted"/>
<keyword evidence="1" id="KW-0472">Membrane</keyword>
<name>A0AAE0KRD5_9CHLO</name>
<dbReference type="AlphaFoldDB" id="A0AAE0KRD5"/>